<sequence length="299" mass="33623">MRFSTIIRFFAAISVISALVITLVIAKRSLFKGEQQKPPANKLEALIPANEASAEAVSALVAKLEVENLPDVTPGERAFENARELLVKHDYVAAEEKLKYVNTYYPTAVSAPEARRILGEMNMDRLFSGKEFADLKQYKVKSGDSFLKIIRDNETNLDLLMFLNDLKRLDRLHPGDVFTVMPLHFRLVIDMQRRVLGIWDGVRYIKGYEIKHSSLPKGSKVKETKLVSIEAQSKGDRIALPSSSYRSAEKVLVLKSPQAEIRPYTGTPEEGVVGLYLNAVDLEELALLLRADNSVEIRY</sequence>
<evidence type="ECO:0000313" key="4">
    <source>
        <dbReference type="Proteomes" id="UP000239907"/>
    </source>
</evidence>
<name>A0A2S7U526_9BACT</name>
<keyword evidence="1" id="KW-0472">Membrane</keyword>
<dbReference type="CDD" id="cd00118">
    <property type="entry name" value="LysM"/>
    <property type="match status" value="1"/>
</dbReference>
<reference evidence="3 4" key="1">
    <citation type="submission" date="2016-12" db="EMBL/GenBank/DDBJ databases">
        <title>Study of bacterial adaptation to deep sea.</title>
        <authorList>
            <person name="Song J."/>
            <person name="Yoshizawa S."/>
            <person name="Kogure K."/>
        </authorList>
    </citation>
    <scope>NUCLEOTIDE SEQUENCE [LARGE SCALE GENOMIC DNA]</scope>
    <source>
        <strain evidence="3 4">SAORIC-165</strain>
    </source>
</reference>
<keyword evidence="1" id="KW-1133">Transmembrane helix</keyword>
<dbReference type="InterPro" id="IPR036779">
    <property type="entry name" value="LysM_dom_sf"/>
</dbReference>
<dbReference type="PROSITE" id="PS51782">
    <property type="entry name" value="LYSM"/>
    <property type="match status" value="1"/>
</dbReference>
<protein>
    <recommendedName>
        <fullName evidence="2">LysM domain-containing protein</fullName>
    </recommendedName>
</protein>
<dbReference type="RefSeq" id="WP_105044639.1">
    <property type="nucleotide sequence ID" value="NZ_MQWA01000001.1"/>
</dbReference>
<dbReference type="EMBL" id="MQWA01000001">
    <property type="protein sequence ID" value="PQJ30116.1"/>
    <property type="molecule type" value="Genomic_DNA"/>
</dbReference>
<proteinExistence type="predicted"/>
<dbReference type="OrthoDB" id="192514at2"/>
<organism evidence="3 4">
    <name type="scientific">Rubritalea profundi</name>
    <dbReference type="NCBI Taxonomy" id="1658618"/>
    <lineage>
        <taxon>Bacteria</taxon>
        <taxon>Pseudomonadati</taxon>
        <taxon>Verrucomicrobiota</taxon>
        <taxon>Verrucomicrobiia</taxon>
        <taxon>Verrucomicrobiales</taxon>
        <taxon>Rubritaleaceae</taxon>
        <taxon>Rubritalea</taxon>
    </lineage>
</organism>
<dbReference type="Proteomes" id="UP000239907">
    <property type="component" value="Unassembled WGS sequence"/>
</dbReference>
<accession>A0A2S7U526</accession>
<dbReference type="Gene3D" id="3.10.350.10">
    <property type="entry name" value="LysM domain"/>
    <property type="match status" value="1"/>
</dbReference>
<keyword evidence="1" id="KW-0812">Transmembrane</keyword>
<gene>
    <name evidence="3" type="ORF">BSZ32_17650</name>
</gene>
<keyword evidence="4" id="KW-1185">Reference proteome</keyword>
<dbReference type="InterPro" id="IPR018392">
    <property type="entry name" value="LysM"/>
</dbReference>
<feature type="domain" description="LysM" evidence="2">
    <location>
        <begin position="136"/>
        <end position="180"/>
    </location>
</feature>
<dbReference type="SUPFAM" id="SSF54106">
    <property type="entry name" value="LysM domain"/>
    <property type="match status" value="1"/>
</dbReference>
<dbReference type="AlphaFoldDB" id="A0A2S7U526"/>
<feature type="transmembrane region" description="Helical" evidence="1">
    <location>
        <begin position="6"/>
        <end position="26"/>
    </location>
</feature>
<evidence type="ECO:0000259" key="2">
    <source>
        <dbReference type="PROSITE" id="PS51782"/>
    </source>
</evidence>
<evidence type="ECO:0000313" key="3">
    <source>
        <dbReference type="EMBL" id="PQJ30116.1"/>
    </source>
</evidence>
<comment type="caution">
    <text evidence="3">The sequence shown here is derived from an EMBL/GenBank/DDBJ whole genome shotgun (WGS) entry which is preliminary data.</text>
</comment>
<evidence type="ECO:0000256" key="1">
    <source>
        <dbReference type="SAM" id="Phobius"/>
    </source>
</evidence>